<evidence type="ECO:0000313" key="1">
    <source>
        <dbReference type="EMBL" id="HDI83323.1"/>
    </source>
</evidence>
<accession>A0A7C0ZHX7</accession>
<sequence length="493" mass="56281">MIYILLSLTVVYPEDNEEIEDFFIVLSEYQDTVLPGIYLDTYPVSGEFRKGDYTLVFFPFTPLHPGYHTLMIVSGKETTSVNFVMKGGKREGFLSLSVGVFYRYSSVASPSFSSYINLSGYGENYGFLLAPQFSWNRDTSGFYVPFYVYAGKSLMMLRAGLFFPLGNSPFLRGRQIYGIGVGSGENTGVFWGKIPFLKEREVFGFSLGASSLRFIGVRTQSLDTLEPFDNWVAGLESRFNILRHSVDFATGISVYTRDMYRIPDEGMPHIPGWLFHLNTTTIPMIPTIESSFLGIEVRSSQRYITFRINGNSFYNRACPDVIQNLWMLRYTERVNIDKFHLFTHLGFTNTGSNLYFLGKVGLTGMGNRLWYSFISSSSTHILNYYLNIPFVTPQGYIMVSDLYRRCELNLVSNLPFRPGLKMDFSLNQFPMYSISSQFIIYGINLYPEAIYSDGLGFRIRLSGKTFETPWNLGIFYTGGNSSVQFQTSHRFSF</sequence>
<protein>
    <submittedName>
        <fullName evidence="1">Uncharacterized protein</fullName>
    </submittedName>
</protein>
<dbReference type="EMBL" id="DQWE01000284">
    <property type="protein sequence ID" value="HDI83323.1"/>
    <property type="molecule type" value="Genomic_DNA"/>
</dbReference>
<gene>
    <name evidence="1" type="ORF">ENF18_05980</name>
</gene>
<dbReference type="AlphaFoldDB" id="A0A7C0ZHX7"/>
<dbReference type="Proteomes" id="UP000885847">
    <property type="component" value="Unassembled WGS sequence"/>
</dbReference>
<name>A0A7C0ZHX7_UNCW3</name>
<organism evidence="1">
    <name type="scientific">candidate division WOR-3 bacterium</name>
    <dbReference type="NCBI Taxonomy" id="2052148"/>
    <lineage>
        <taxon>Bacteria</taxon>
        <taxon>Bacteria division WOR-3</taxon>
    </lineage>
</organism>
<comment type="caution">
    <text evidence="1">The sequence shown here is derived from an EMBL/GenBank/DDBJ whole genome shotgun (WGS) entry which is preliminary data.</text>
</comment>
<reference evidence="1" key="1">
    <citation type="journal article" date="2020" name="mSystems">
        <title>Genome- and Community-Level Interaction Insights into Carbon Utilization and Element Cycling Functions of Hydrothermarchaeota in Hydrothermal Sediment.</title>
        <authorList>
            <person name="Zhou Z."/>
            <person name="Liu Y."/>
            <person name="Xu W."/>
            <person name="Pan J."/>
            <person name="Luo Z.H."/>
            <person name="Li M."/>
        </authorList>
    </citation>
    <scope>NUCLEOTIDE SEQUENCE [LARGE SCALE GENOMIC DNA]</scope>
    <source>
        <strain evidence="1">HyVt-102</strain>
    </source>
</reference>
<proteinExistence type="predicted"/>